<keyword evidence="2" id="KW-0325">Glycoprotein</keyword>
<evidence type="ECO:0000256" key="3">
    <source>
        <dbReference type="RuleBase" id="RU361203"/>
    </source>
</evidence>
<dbReference type="PANTHER" id="PTHR45867:SF3">
    <property type="entry name" value="ACID PHOSPHATASE TYPE 7"/>
    <property type="match status" value="1"/>
</dbReference>
<dbReference type="SUPFAM" id="SSF49363">
    <property type="entry name" value="Purple acid phosphatase, N-terminal domain"/>
    <property type="match status" value="1"/>
</dbReference>
<evidence type="ECO:0000259" key="6">
    <source>
        <dbReference type="Pfam" id="PF16656"/>
    </source>
</evidence>
<feature type="domain" description="Calcineurin-like phosphoesterase" evidence="4">
    <location>
        <begin position="138"/>
        <end position="342"/>
    </location>
</feature>
<feature type="signal peptide" evidence="3">
    <location>
        <begin position="1"/>
        <end position="21"/>
    </location>
</feature>
<gene>
    <name evidence="7" type="ORF">NEZAVI_LOCUS11888</name>
</gene>
<sequence>MGISLYFRIFSILLVVLLVEIEEGELKGKAPVYYQPEQVHLAYGKDATEMVVTWSTMSAVERSTVIFGKTEPTNKVFGNSKLFVDGGKKRRTQYIHRVTLTGLEPATKYVYICGSIDGWSDQFWFRSANDSIHWSPVIAVYGDMGNENARSLPFLQLEAQNGSIDAVIHIGDLAYDMDTDNGKFGDEFMRQIEPIAAHVPYMVCPGNHEQAYNFSHFRERFTMPGGYENLFYSFNLGPAHFVSFNTEAYYFVNYGLKILVNQYNWITKDLLEANSAKNREERPWIVTYGHRPMYCSNFYTDDCQFNTTRVRVGIPGFEWFGLEKVFYDAGVDLELWGHEHSYERLFPMYNYVVKNGSSSHPYVNPTAPVHITTGSAGCVEQLSNFTKITHPWSAFRNLDYGYGKLHFVNRSHLHVQQLSAEQEGKVIDDIWIIKDSHKPYH</sequence>
<keyword evidence="3" id="KW-0378">Hydrolase</keyword>
<dbReference type="SUPFAM" id="SSF56300">
    <property type="entry name" value="Metallo-dependent phosphatases"/>
    <property type="match status" value="1"/>
</dbReference>
<accession>A0A9P0MSD9</accession>
<dbReference type="InterPro" id="IPR025733">
    <property type="entry name" value="PAPs_C"/>
</dbReference>
<dbReference type="Pfam" id="PF14008">
    <property type="entry name" value="Metallophos_C"/>
    <property type="match status" value="1"/>
</dbReference>
<reference evidence="7" key="1">
    <citation type="submission" date="2022-01" db="EMBL/GenBank/DDBJ databases">
        <authorList>
            <person name="King R."/>
        </authorList>
    </citation>
    <scope>NUCLEOTIDE SEQUENCE</scope>
</reference>
<evidence type="ECO:0000256" key="1">
    <source>
        <dbReference type="ARBA" id="ARBA00022729"/>
    </source>
</evidence>
<dbReference type="GO" id="GO:0003993">
    <property type="term" value="F:acid phosphatase activity"/>
    <property type="evidence" value="ECO:0007669"/>
    <property type="project" value="UniProtKB-EC"/>
</dbReference>
<comment type="similarity">
    <text evidence="3">Belongs to the metallophosphoesterase superfamily. Purple acid phosphatase family.</text>
</comment>
<comment type="catalytic activity">
    <reaction evidence="3">
        <text>a phosphate monoester + H2O = an alcohol + phosphate</text>
        <dbReference type="Rhea" id="RHEA:15017"/>
        <dbReference type="ChEBI" id="CHEBI:15377"/>
        <dbReference type="ChEBI" id="CHEBI:30879"/>
        <dbReference type="ChEBI" id="CHEBI:43474"/>
        <dbReference type="ChEBI" id="CHEBI:67140"/>
        <dbReference type="EC" id="3.1.3.2"/>
    </reaction>
</comment>
<dbReference type="EC" id="3.1.3.2" evidence="3"/>
<name>A0A9P0MSD9_NEZVI</name>
<dbReference type="Pfam" id="PF16656">
    <property type="entry name" value="Pur_ac_phosph_N"/>
    <property type="match status" value="1"/>
</dbReference>
<dbReference type="CDD" id="cd00839">
    <property type="entry name" value="MPP_PAPs"/>
    <property type="match status" value="1"/>
</dbReference>
<evidence type="ECO:0000313" key="7">
    <source>
        <dbReference type="EMBL" id="CAH1403254.1"/>
    </source>
</evidence>
<dbReference type="GO" id="GO:0046872">
    <property type="term" value="F:metal ion binding"/>
    <property type="evidence" value="ECO:0007669"/>
    <property type="project" value="InterPro"/>
</dbReference>
<dbReference type="Proteomes" id="UP001152798">
    <property type="component" value="Chromosome 5"/>
</dbReference>
<evidence type="ECO:0000313" key="8">
    <source>
        <dbReference type="Proteomes" id="UP001152798"/>
    </source>
</evidence>
<evidence type="ECO:0000256" key="2">
    <source>
        <dbReference type="ARBA" id="ARBA00023180"/>
    </source>
</evidence>
<dbReference type="InterPro" id="IPR041792">
    <property type="entry name" value="MPP_PAP"/>
</dbReference>
<dbReference type="InterPro" id="IPR029052">
    <property type="entry name" value="Metallo-depent_PP-like"/>
</dbReference>
<feature type="chain" id="PRO_5040537323" description="Purple acid phosphatase" evidence="3">
    <location>
        <begin position="22"/>
        <end position="441"/>
    </location>
</feature>
<dbReference type="InterPro" id="IPR015914">
    <property type="entry name" value="PAPs_N"/>
</dbReference>
<dbReference type="Pfam" id="PF00149">
    <property type="entry name" value="Metallophos"/>
    <property type="match status" value="1"/>
</dbReference>
<dbReference type="EMBL" id="OV725081">
    <property type="protein sequence ID" value="CAH1403254.1"/>
    <property type="molecule type" value="Genomic_DNA"/>
</dbReference>
<proteinExistence type="inferred from homology"/>
<protein>
    <recommendedName>
        <fullName evidence="3">Purple acid phosphatase</fullName>
        <ecNumber evidence="3">3.1.3.2</ecNumber>
    </recommendedName>
</protein>
<keyword evidence="1 3" id="KW-0732">Signal</keyword>
<dbReference type="OrthoDB" id="45007at2759"/>
<keyword evidence="8" id="KW-1185">Reference proteome</keyword>
<dbReference type="PANTHER" id="PTHR45867">
    <property type="entry name" value="PURPLE ACID PHOSPHATASE"/>
    <property type="match status" value="1"/>
</dbReference>
<dbReference type="InterPro" id="IPR008963">
    <property type="entry name" value="Purple_acid_Pase-like_N"/>
</dbReference>
<evidence type="ECO:0000259" key="5">
    <source>
        <dbReference type="Pfam" id="PF14008"/>
    </source>
</evidence>
<feature type="domain" description="Purple acid phosphatase C-terminal" evidence="5">
    <location>
        <begin position="367"/>
        <end position="428"/>
    </location>
</feature>
<feature type="domain" description="Purple acid phosphatase N-terminal" evidence="6">
    <location>
        <begin position="36"/>
        <end position="126"/>
    </location>
</feature>
<dbReference type="InterPro" id="IPR004843">
    <property type="entry name" value="Calcineurin-like_PHP"/>
</dbReference>
<evidence type="ECO:0000259" key="4">
    <source>
        <dbReference type="Pfam" id="PF00149"/>
    </source>
</evidence>
<dbReference type="AlphaFoldDB" id="A0A9P0MSD9"/>
<dbReference type="Gene3D" id="3.60.21.10">
    <property type="match status" value="1"/>
</dbReference>
<organism evidence="7 8">
    <name type="scientific">Nezara viridula</name>
    <name type="common">Southern green stink bug</name>
    <name type="synonym">Cimex viridulus</name>
    <dbReference type="NCBI Taxonomy" id="85310"/>
    <lineage>
        <taxon>Eukaryota</taxon>
        <taxon>Metazoa</taxon>
        <taxon>Ecdysozoa</taxon>
        <taxon>Arthropoda</taxon>
        <taxon>Hexapoda</taxon>
        <taxon>Insecta</taxon>
        <taxon>Pterygota</taxon>
        <taxon>Neoptera</taxon>
        <taxon>Paraneoptera</taxon>
        <taxon>Hemiptera</taxon>
        <taxon>Heteroptera</taxon>
        <taxon>Panheteroptera</taxon>
        <taxon>Pentatomomorpha</taxon>
        <taxon>Pentatomoidea</taxon>
        <taxon>Pentatomidae</taxon>
        <taxon>Pentatominae</taxon>
        <taxon>Nezara</taxon>
    </lineage>
</organism>
<dbReference type="Gene3D" id="2.60.40.380">
    <property type="entry name" value="Purple acid phosphatase-like, N-terminal"/>
    <property type="match status" value="1"/>
</dbReference>